<protein>
    <submittedName>
        <fullName evidence="1">Uncharacterized protein</fullName>
    </submittedName>
</protein>
<keyword evidence="2" id="KW-1185">Reference proteome</keyword>
<proteinExistence type="predicted"/>
<reference evidence="1 2" key="1">
    <citation type="submission" date="2017-07" db="EMBL/GenBank/DDBJ databases">
        <title>Draft whole genome sequences of clinical Proprionibacteriaceae strains.</title>
        <authorList>
            <person name="Bernier A.-M."/>
            <person name="Bernard K."/>
            <person name="Domingo M.-C."/>
        </authorList>
    </citation>
    <scope>NUCLEOTIDE SEQUENCE [LARGE SCALE GENOMIC DNA]</scope>
    <source>
        <strain evidence="1 2">NML 030167</strain>
    </source>
</reference>
<name>A0A255FW44_9ACTN</name>
<gene>
    <name evidence="1" type="ORF">CGZ94_20670</name>
</gene>
<sequence length="65" mass="7256">MTTPHPWIRRVEVWTTREGIELRAGDRVLVLNQAEAADAAAMLAGAVECAEQRPHCQNCERTVRA</sequence>
<accession>A0A255FW44</accession>
<organism evidence="1 2">
    <name type="scientific">Enemella evansiae</name>
    <dbReference type="NCBI Taxonomy" id="2016499"/>
    <lineage>
        <taxon>Bacteria</taxon>
        <taxon>Bacillati</taxon>
        <taxon>Actinomycetota</taxon>
        <taxon>Actinomycetes</taxon>
        <taxon>Propionibacteriales</taxon>
        <taxon>Propionibacteriaceae</taxon>
        <taxon>Enemella</taxon>
    </lineage>
</organism>
<evidence type="ECO:0000313" key="1">
    <source>
        <dbReference type="EMBL" id="OYO07885.1"/>
    </source>
</evidence>
<dbReference type="EMBL" id="NMVO01000019">
    <property type="protein sequence ID" value="OYO07885.1"/>
    <property type="molecule type" value="Genomic_DNA"/>
</dbReference>
<dbReference type="AlphaFoldDB" id="A0A255FW44"/>
<evidence type="ECO:0000313" key="2">
    <source>
        <dbReference type="Proteomes" id="UP000215896"/>
    </source>
</evidence>
<dbReference type="Proteomes" id="UP000215896">
    <property type="component" value="Unassembled WGS sequence"/>
</dbReference>
<comment type="caution">
    <text evidence="1">The sequence shown here is derived from an EMBL/GenBank/DDBJ whole genome shotgun (WGS) entry which is preliminary data.</text>
</comment>